<evidence type="ECO:0000313" key="4">
    <source>
        <dbReference type="EMBL" id="MBW3092580.1"/>
    </source>
</evidence>
<organism evidence="4 5">
    <name type="scientific">Bifidobacterium miconis</name>
    <dbReference type="NCBI Taxonomy" id="2834435"/>
    <lineage>
        <taxon>Bacteria</taxon>
        <taxon>Bacillati</taxon>
        <taxon>Actinomycetota</taxon>
        <taxon>Actinomycetes</taxon>
        <taxon>Bifidobacteriales</taxon>
        <taxon>Bifidobacteriaceae</taxon>
        <taxon>Bifidobacterium</taxon>
    </lineage>
</organism>
<evidence type="ECO:0000256" key="1">
    <source>
        <dbReference type="ARBA" id="ARBA00022679"/>
    </source>
</evidence>
<dbReference type="RefSeq" id="WP_219058648.1">
    <property type="nucleotide sequence ID" value="NZ_JAHBBH010000014.1"/>
</dbReference>
<dbReference type="PANTHER" id="PTHR43792:SF8">
    <property type="entry name" value="[RIBOSOMAL PROTEIN US5]-ALANINE N-ACETYLTRANSFERASE"/>
    <property type="match status" value="1"/>
</dbReference>
<dbReference type="InterPro" id="IPR000182">
    <property type="entry name" value="GNAT_dom"/>
</dbReference>
<proteinExistence type="predicted"/>
<accession>A0ABS6WEW4</accession>
<dbReference type="Proteomes" id="UP000700815">
    <property type="component" value="Unassembled WGS sequence"/>
</dbReference>
<keyword evidence="5" id="KW-1185">Reference proteome</keyword>
<dbReference type="PANTHER" id="PTHR43792">
    <property type="entry name" value="GNAT FAMILY, PUTATIVE (AFU_ORTHOLOGUE AFUA_3G00765)-RELATED-RELATED"/>
    <property type="match status" value="1"/>
</dbReference>
<evidence type="ECO:0000256" key="2">
    <source>
        <dbReference type="ARBA" id="ARBA00023315"/>
    </source>
</evidence>
<protein>
    <submittedName>
        <fullName evidence="4">GNAT family N-acetyltransferase</fullName>
    </submittedName>
</protein>
<gene>
    <name evidence="4" type="ORF">KIH79_06390</name>
</gene>
<keyword evidence="1" id="KW-0808">Transferase</keyword>
<dbReference type="InterPro" id="IPR051531">
    <property type="entry name" value="N-acetyltransferase"/>
</dbReference>
<evidence type="ECO:0000313" key="5">
    <source>
        <dbReference type="Proteomes" id="UP000700815"/>
    </source>
</evidence>
<reference evidence="4 5" key="1">
    <citation type="submission" date="2021-05" db="EMBL/GenBank/DDBJ databases">
        <title>Phylogenetic classification of ten novel species belonging to the genus Bifidobacterium comprising B. colchicus sp. nov., B. abeli sp. nov., B. bicoloris sp. nov., B. guerezis sp. nov., B. rosaliae sp. nov., B. santillanensis sp. nov., B. argentati sp. nov., B. amazzoni sp. nov., B. pluviali sp. nov., and B. pinnaculum sp. nov.</title>
        <authorList>
            <person name="Lugli G.A."/>
            <person name="Ruiz Garcia L."/>
            <person name="Margolles A."/>
            <person name="Ventura M."/>
        </authorList>
    </citation>
    <scope>NUCLEOTIDE SEQUENCE [LARGE SCALE GENOMIC DNA]</scope>
    <source>
        <strain evidence="4 5">82T10</strain>
    </source>
</reference>
<dbReference type="EMBL" id="JAHBBH010000014">
    <property type="protein sequence ID" value="MBW3092580.1"/>
    <property type="molecule type" value="Genomic_DNA"/>
</dbReference>
<keyword evidence="2" id="KW-0012">Acyltransferase</keyword>
<name>A0ABS6WEW4_9BIFI</name>
<evidence type="ECO:0000259" key="3">
    <source>
        <dbReference type="Pfam" id="PF13302"/>
    </source>
</evidence>
<feature type="domain" description="N-acetyltransferase" evidence="3">
    <location>
        <begin position="9"/>
        <end position="179"/>
    </location>
</feature>
<sequence length="216" mass="24196">MNDTIETARLLLRPWKIGDIAEADSLFRYASDPQIGLLCGWPPHQDAEESMNVIRDVFSPVEHNWAIIIREATEAGVDAGVDEPVGCIELKPLRHIDKDGDSDGSDFALVEHYARYVGGNALELGYWIGRPFWGKGYMPEALHAVLGYTFDTLHVDAVWGAHYTDNTQSGRVMEKCGMRVAGESKRNHFPLIDEYHDETLRIITADAWQAGRGVTR</sequence>
<dbReference type="Pfam" id="PF13302">
    <property type="entry name" value="Acetyltransf_3"/>
    <property type="match status" value="1"/>
</dbReference>
<comment type="caution">
    <text evidence="4">The sequence shown here is derived from an EMBL/GenBank/DDBJ whole genome shotgun (WGS) entry which is preliminary data.</text>
</comment>